<dbReference type="PANTHER" id="PTHR46082:SF11">
    <property type="entry name" value="AAA+ ATPASE DOMAIN-CONTAINING PROTEIN-RELATED"/>
    <property type="match status" value="1"/>
</dbReference>
<dbReference type="GO" id="GO:0009116">
    <property type="term" value="P:nucleoside metabolic process"/>
    <property type="evidence" value="ECO:0007669"/>
    <property type="project" value="InterPro"/>
</dbReference>
<dbReference type="InterPro" id="IPR053137">
    <property type="entry name" value="NLR-like"/>
</dbReference>
<dbReference type="STRING" id="1849047.A0A3D8S6A3"/>
<comment type="caution">
    <text evidence="1">The sequence shown here is derived from an EMBL/GenBank/DDBJ whole genome shotgun (WGS) entry which is preliminary data.</text>
</comment>
<name>A0A3D8S6A3_9HELO</name>
<dbReference type="InterPro" id="IPR035994">
    <property type="entry name" value="Nucleoside_phosphorylase_sf"/>
</dbReference>
<protein>
    <submittedName>
        <fullName evidence="1">Uncharacterized protein</fullName>
    </submittedName>
</protein>
<organism evidence="1 2">
    <name type="scientific">Coleophoma cylindrospora</name>
    <dbReference type="NCBI Taxonomy" id="1849047"/>
    <lineage>
        <taxon>Eukaryota</taxon>
        <taxon>Fungi</taxon>
        <taxon>Dikarya</taxon>
        <taxon>Ascomycota</taxon>
        <taxon>Pezizomycotina</taxon>
        <taxon>Leotiomycetes</taxon>
        <taxon>Helotiales</taxon>
        <taxon>Dermateaceae</taxon>
        <taxon>Coleophoma</taxon>
    </lineage>
</organism>
<reference evidence="1 2" key="1">
    <citation type="journal article" date="2018" name="IMA Fungus">
        <title>IMA Genome-F 9: Draft genome sequence of Annulohypoxylon stygium, Aspergillus mulundensis, Berkeleyomyces basicola (syn. Thielaviopsis basicola), Ceratocystis smalleyi, two Cercospora beticola strains, Coleophoma cylindrospora, Fusarium fracticaudum, Phialophora cf. hyalina, and Morchella septimelata.</title>
        <authorList>
            <person name="Wingfield B.D."/>
            <person name="Bills G.F."/>
            <person name="Dong Y."/>
            <person name="Huang W."/>
            <person name="Nel W.J."/>
            <person name="Swalarsk-Parry B.S."/>
            <person name="Vaghefi N."/>
            <person name="Wilken P.M."/>
            <person name="An Z."/>
            <person name="de Beer Z.W."/>
            <person name="De Vos L."/>
            <person name="Chen L."/>
            <person name="Duong T.A."/>
            <person name="Gao Y."/>
            <person name="Hammerbacher A."/>
            <person name="Kikkert J.R."/>
            <person name="Li Y."/>
            <person name="Li H."/>
            <person name="Li K."/>
            <person name="Li Q."/>
            <person name="Liu X."/>
            <person name="Ma X."/>
            <person name="Naidoo K."/>
            <person name="Pethybridge S.J."/>
            <person name="Sun J."/>
            <person name="Steenkamp E.T."/>
            <person name="van der Nest M.A."/>
            <person name="van Wyk S."/>
            <person name="Wingfield M.J."/>
            <person name="Xiong C."/>
            <person name="Yue Q."/>
            <person name="Zhang X."/>
        </authorList>
    </citation>
    <scope>NUCLEOTIDE SEQUENCE [LARGE SCALE GENOMIC DNA]</scope>
    <source>
        <strain evidence="1 2">BP6252</strain>
    </source>
</reference>
<dbReference type="EMBL" id="PDLM01000003">
    <property type="protein sequence ID" value="RDW81847.1"/>
    <property type="molecule type" value="Genomic_DNA"/>
</dbReference>
<dbReference type="PANTHER" id="PTHR46082">
    <property type="entry name" value="ATP/GTP-BINDING PROTEIN-RELATED"/>
    <property type="match status" value="1"/>
</dbReference>
<accession>A0A3D8S6A3</accession>
<dbReference type="OrthoDB" id="1577640at2759"/>
<evidence type="ECO:0000313" key="2">
    <source>
        <dbReference type="Proteomes" id="UP000256645"/>
    </source>
</evidence>
<dbReference type="GO" id="GO:0003824">
    <property type="term" value="F:catalytic activity"/>
    <property type="evidence" value="ECO:0007669"/>
    <property type="project" value="InterPro"/>
</dbReference>
<keyword evidence="2" id="KW-1185">Reference proteome</keyword>
<evidence type="ECO:0000313" key="1">
    <source>
        <dbReference type="EMBL" id="RDW81847.1"/>
    </source>
</evidence>
<sequence length="155" mass="17653">MWPYRRPQRRPCVPTRRPIWYSVCGYHRYLDAFHVSLNPARSDGGVPSKHDIRLGDVVVSQPFGNYGGVVQHDLGKIVTQGQRTRTGFLNSPLQLLLNAINRVRANHLQGRIDFTKYFAAFQRLPQFDRHAAGPDIVFEAVDPQTTFQDMVYAGS</sequence>
<dbReference type="Gene3D" id="3.40.50.1580">
    <property type="entry name" value="Nucleoside phosphorylase domain"/>
    <property type="match status" value="1"/>
</dbReference>
<dbReference type="AlphaFoldDB" id="A0A3D8S6A3"/>
<proteinExistence type="predicted"/>
<dbReference type="Proteomes" id="UP000256645">
    <property type="component" value="Unassembled WGS sequence"/>
</dbReference>
<gene>
    <name evidence="1" type="ORF">BP6252_02959</name>
</gene>